<dbReference type="PANTHER" id="PTHR33375:SF1">
    <property type="entry name" value="CHROMOSOME-PARTITIONING PROTEIN PARB-RELATED"/>
    <property type="match status" value="1"/>
</dbReference>
<dbReference type="InterPro" id="IPR003115">
    <property type="entry name" value="ParB_N"/>
</dbReference>
<accession>A0ABW0J026</accession>
<protein>
    <submittedName>
        <fullName evidence="2">ParB/RepB/Spo0J family partition protein</fullName>
    </submittedName>
</protein>
<dbReference type="SUPFAM" id="SSF109709">
    <property type="entry name" value="KorB DNA-binding domain-like"/>
    <property type="match status" value="1"/>
</dbReference>
<dbReference type="Gene3D" id="3.90.1530.30">
    <property type="match status" value="1"/>
</dbReference>
<dbReference type="Pfam" id="PF02195">
    <property type="entry name" value="ParB_N"/>
    <property type="match status" value="1"/>
</dbReference>
<dbReference type="InterPro" id="IPR036086">
    <property type="entry name" value="ParB/Sulfiredoxin_sf"/>
</dbReference>
<evidence type="ECO:0000259" key="1">
    <source>
        <dbReference type="SMART" id="SM00470"/>
    </source>
</evidence>
<dbReference type="PANTHER" id="PTHR33375">
    <property type="entry name" value="CHROMOSOME-PARTITIONING PROTEIN PARB-RELATED"/>
    <property type="match status" value="1"/>
</dbReference>
<dbReference type="EMBL" id="JBHSLW010000028">
    <property type="protein sequence ID" value="MFC5421435.1"/>
    <property type="molecule type" value="Genomic_DNA"/>
</dbReference>
<evidence type="ECO:0000313" key="2">
    <source>
        <dbReference type="EMBL" id="MFC5421435.1"/>
    </source>
</evidence>
<sequence length="289" mass="30844">MTSAPGSPLFLAEIAAIDASKRLRPTDPARVEALAASMNEVGQQQPIVVRPRTDGANGLTLVAGAHRLEAAALLGWPEIAAIWVNPSEAEARLIEIDENLIRNELSEIDRAVSLAERKRIYEALHPETKHGGKRPKALKDQVVNFTTWSRFSKDAAKRIGLSESTVQKAVRLAVALSPDAIALIRGTALADNGTHLKELAALPPDQQVKLAREISEGRASNLAKARVTSGMVPEGGAVREEERLLAKIEPMLPRMSLADLQALSAMVASRIAALTLPAKPARAKKGGAA</sequence>
<dbReference type="RefSeq" id="WP_377799760.1">
    <property type="nucleotide sequence ID" value="NZ_JBHSLW010000028.1"/>
</dbReference>
<gene>
    <name evidence="2" type="ORF">ACFPOB_17900</name>
</gene>
<evidence type="ECO:0000313" key="3">
    <source>
        <dbReference type="Proteomes" id="UP001596053"/>
    </source>
</evidence>
<keyword evidence="3" id="KW-1185">Reference proteome</keyword>
<name>A0ABW0J026_9HYPH</name>
<organism evidence="2 3">
    <name type="scientific">Bosea eneae</name>
    <dbReference type="NCBI Taxonomy" id="151454"/>
    <lineage>
        <taxon>Bacteria</taxon>
        <taxon>Pseudomonadati</taxon>
        <taxon>Pseudomonadota</taxon>
        <taxon>Alphaproteobacteria</taxon>
        <taxon>Hyphomicrobiales</taxon>
        <taxon>Boseaceae</taxon>
        <taxon>Bosea</taxon>
    </lineage>
</organism>
<dbReference type="Gene3D" id="1.10.10.2830">
    <property type="match status" value="1"/>
</dbReference>
<reference evidence="3" key="1">
    <citation type="journal article" date="2019" name="Int. J. Syst. Evol. Microbiol.">
        <title>The Global Catalogue of Microorganisms (GCM) 10K type strain sequencing project: providing services to taxonomists for standard genome sequencing and annotation.</title>
        <authorList>
            <consortium name="The Broad Institute Genomics Platform"/>
            <consortium name="The Broad Institute Genome Sequencing Center for Infectious Disease"/>
            <person name="Wu L."/>
            <person name="Ma J."/>
        </authorList>
    </citation>
    <scope>NUCLEOTIDE SEQUENCE [LARGE SCALE GENOMIC DNA]</scope>
    <source>
        <strain evidence="3">NCAIM B.01391</strain>
    </source>
</reference>
<dbReference type="InterPro" id="IPR050336">
    <property type="entry name" value="Chromosome_partition/occlusion"/>
</dbReference>
<dbReference type="SMART" id="SM00470">
    <property type="entry name" value="ParB"/>
    <property type="match status" value="1"/>
</dbReference>
<proteinExistence type="predicted"/>
<comment type="caution">
    <text evidence="2">The sequence shown here is derived from an EMBL/GenBank/DDBJ whole genome shotgun (WGS) entry which is preliminary data.</text>
</comment>
<dbReference type="CDD" id="cd16409">
    <property type="entry name" value="ParB_N_like"/>
    <property type="match status" value="1"/>
</dbReference>
<dbReference type="Proteomes" id="UP001596053">
    <property type="component" value="Unassembled WGS sequence"/>
</dbReference>
<feature type="domain" description="ParB-like N-terminal" evidence="1">
    <location>
        <begin position="10"/>
        <end position="100"/>
    </location>
</feature>
<dbReference type="SUPFAM" id="SSF110849">
    <property type="entry name" value="ParB/Sulfiredoxin"/>
    <property type="match status" value="1"/>
</dbReference>